<keyword evidence="7" id="KW-1185">Reference proteome</keyword>
<feature type="signal peptide" evidence="4">
    <location>
        <begin position="1"/>
        <end position="31"/>
    </location>
</feature>
<sequence>MLRRITRSALAATAAAAVLALSSCSSSEAPASATGGGSGKQRTIAFIPGCTCDPYYSTEIAGFKAAAKAAGVTPIVQGPANFQASEQIPVLQAVVQKKPDAIVIDPTDATALAAPIAAVVAQGVPVMTTGNNVNSDKIFTAIAASSVQGGRLGAQELMKQKPEGGKVVFVHIKPGISSIDDREKGYREAFDGQSKYKVLPNLYAGNDSATQAAGLVQSAITANPDLVAIFASNVITAEGAANAVKAAGKTGKIAVLGYDASPQEATNLKNGTLTALVSQNPYQIGQLAVKNALKYIEGNRSIPKDQPLVPLVITKDNLDDPASQTGLYK</sequence>
<evidence type="ECO:0000256" key="3">
    <source>
        <dbReference type="ARBA" id="ARBA00022729"/>
    </source>
</evidence>
<dbReference type="InterPro" id="IPR025997">
    <property type="entry name" value="SBP_2_dom"/>
</dbReference>
<protein>
    <submittedName>
        <fullName evidence="6">Substrate-binding domain-containing protein</fullName>
    </submittedName>
</protein>
<organism evidence="6 7">
    <name type="scientific">Streptomyces yanii</name>
    <dbReference type="NCBI Taxonomy" id="78510"/>
    <lineage>
        <taxon>Bacteria</taxon>
        <taxon>Bacillati</taxon>
        <taxon>Actinomycetota</taxon>
        <taxon>Actinomycetes</taxon>
        <taxon>Kitasatosporales</taxon>
        <taxon>Streptomycetaceae</taxon>
        <taxon>Streptomyces</taxon>
    </lineage>
</organism>
<keyword evidence="3 4" id="KW-0732">Signal</keyword>
<proteinExistence type="inferred from homology"/>
<evidence type="ECO:0000256" key="2">
    <source>
        <dbReference type="ARBA" id="ARBA00007639"/>
    </source>
</evidence>
<dbReference type="Pfam" id="PF13407">
    <property type="entry name" value="Peripla_BP_4"/>
    <property type="match status" value="1"/>
</dbReference>
<dbReference type="PANTHER" id="PTHR46847:SF1">
    <property type="entry name" value="D-ALLOSE-BINDING PERIPLASMIC PROTEIN-RELATED"/>
    <property type="match status" value="1"/>
</dbReference>
<evidence type="ECO:0000313" key="7">
    <source>
        <dbReference type="Proteomes" id="UP001589710"/>
    </source>
</evidence>
<comment type="similarity">
    <text evidence="2">Belongs to the bacterial solute-binding protein 2 family.</text>
</comment>
<evidence type="ECO:0000313" key="6">
    <source>
        <dbReference type="EMBL" id="MFB9572243.1"/>
    </source>
</evidence>
<dbReference type="PANTHER" id="PTHR46847">
    <property type="entry name" value="D-ALLOSE-BINDING PERIPLASMIC PROTEIN-RELATED"/>
    <property type="match status" value="1"/>
</dbReference>
<dbReference type="Proteomes" id="UP001589710">
    <property type="component" value="Unassembled WGS sequence"/>
</dbReference>
<evidence type="ECO:0000256" key="4">
    <source>
        <dbReference type="SAM" id="SignalP"/>
    </source>
</evidence>
<dbReference type="SUPFAM" id="SSF53822">
    <property type="entry name" value="Periplasmic binding protein-like I"/>
    <property type="match status" value="1"/>
</dbReference>
<dbReference type="EMBL" id="JBHMCG010000036">
    <property type="protein sequence ID" value="MFB9572243.1"/>
    <property type="molecule type" value="Genomic_DNA"/>
</dbReference>
<name>A0ABV5R324_9ACTN</name>
<dbReference type="RefSeq" id="WP_345513271.1">
    <property type="nucleotide sequence ID" value="NZ_BAAAXD010000021.1"/>
</dbReference>
<feature type="domain" description="Periplasmic binding protein" evidence="5">
    <location>
        <begin position="44"/>
        <end position="299"/>
    </location>
</feature>
<dbReference type="Gene3D" id="3.40.50.2300">
    <property type="match status" value="2"/>
</dbReference>
<reference evidence="6 7" key="1">
    <citation type="submission" date="2024-09" db="EMBL/GenBank/DDBJ databases">
        <authorList>
            <person name="Sun Q."/>
            <person name="Mori K."/>
        </authorList>
    </citation>
    <scope>NUCLEOTIDE SEQUENCE [LARGE SCALE GENOMIC DNA]</scope>
    <source>
        <strain evidence="6 7">JCM 3331</strain>
    </source>
</reference>
<dbReference type="InterPro" id="IPR028082">
    <property type="entry name" value="Peripla_BP_I"/>
</dbReference>
<comment type="subcellular location">
    <subcellularLocation>
        <location evidence="1">Cell envelope</location>
    </subcellularLocation>
</comment>
<feature type="chain" id="PRO_5046751330" evidence="4">
    <location>
        <begin position="32"/>
        <end position="329"/>
    </location>
</feature>
<evidence type="ECO:0000259" key="5">
    <source>
        <dbReference type="Pfam" id="PF13407"/>
    </source>
</evidence>
<comment type="caution">
    <text evidence="6">The sequence shown here is derived from an EMBL/GenBank/DDBJ whole genome shotgun (WGS) entry which is preliminary data.</text>
</comment>
<gene>
    <name evidence="6" type="ORF">ACFFTL_07885</name>
</gene>
<dbReference type="PROSITE" id="PS51257">
    <property type="entry name" value="PROKAR_LIPOPROTEIN"/>
    <property type="match status" value="1"/>
</dbReference>
<accession>A0ABV5R324</accession>
<evidence type="ECO:0000256" key="1">
    <source>
        <dbReference type="ARBA" id="ARBA00004196"/>
    </source>
</evidence>